<feature type="transmembrane region" description="Helical" evidence="14">
    <location>
        <begin position="183"/>
        <end position="204"/>
    </location>
</feature>
<gene>
    <name evidence="17" type="ORF">SAMN05444281_0186</name>
</gene>
<dbReference type="Gene3D" id="1.10.287.130">
    <property type="match status" value="1"/>
</dbReference>
<evidence type="ECO:0000256" key="1">
    <source>
        <dbReference type="ARBA" id="ARBA00000085"/>
    </source>
</evidence>
<keyword evidence="11 14" id="KW-1133">Transmembrane helix</keyword>
<proteinExistence type="predicted"/>
<dbReference type="InterPro" id="IPR036890">
    <property type="entry name" value="HATPase_C_sf"/>
</dbReference>
<dbReference type="PROSITE" id="PS50885">
    <property type="entry name" value="HAMP"/>
    <property type="match status" value="1"/>
</dbReference>
<keyword evidence="5" id="KW-0597">Phosphoprotein</keyword>
<evidence type="ECO:0000313" key="17">
    <source>
        <dbReference type="EMBL" id="SHH34890.1"/>
    </source>
</evidence>
<dbReference type="CDD" id="cd00082">
    <property type="entry name" value="HisKA"/>
    <property type="match status" value="1"/>
</dbReference>
<dbReference type="Gene3D" id="6.10.340.10">
    <property type="match status" value="1"/>
</dbReference>
<keyword evidence="18" id="KW-1185">Reference proteome</keyword>
<keyword evidence="4" id="KW-1003">Cell membrane</keyword>
<evidence type="ECO:0000256" key="5">
    <source>
        <dbReference type="ARBA" id="ARBA00022553"/>
    </source>
</evidence>
<dbReference type="Gene3D" id="3.30.565.10">
    <property type="entry name" value="Histidine kinase-like ATPase, C-terminal domain"/>
    <property type="match status" value="1"/>
</dbReference>
<dbReference type="GO" id="GO:0005886">
    <property type="term" value="C:plasma membrane"/>
    <property type="evidence" value="ECO:0007669"/>
    <property type="project" value="UniProtKB-SubCell"/>
</dbReference>
<keyword evidence="9" id="KW-0418">Kinase</keyword>
<keyword evidence="8" id="KW-0547">Nucleotide-binding</keyword>
<dbReference type="InterPro" id="IPR005467">
    <property type="entry name" value="His_kinase_dom"/>
</dbReference>
<dbReference type="InterPro" id="IPR003594">
    <property type="entry name" value="HATPase_dom"/>
</dbReference>
<dbReference type="InterPro" id="IPR004358">
    <property type="entry name" value="Sig_transdc_His_kin-like_C"/>
</dbReference>
<evidence type="ECO:0000256" key="10">
    <source>
        <dbReference type="ARBA" id="ARBA00022840"/>
    </source>
</evidence>
<feature type="domain" description="Histidine kinase" evidence="15">
    <location>
        <begin position="272"/>
        <end position="479"/>
    </location>
</feature>
<dbReference type="Pfam" id="PF00512">
    <property type="entry name" value="HisKA"/>
    <property type="match status" value="1"/>
</dbReference>
<evidence type="ECO:0000256" key="7">
    <source>
        <dbReference type="ARBA" id="ARBA00022692"/>
    </source>
</evidence>
<dbReference type="InterPro" id="IPR050398">
    <property type="entry name" value="HssS/ArlS-like"/>
</dbReference>
<dbReference type="SUPFAM" id="SSF47384">
    <property type="entry name" value="Homodimeric domain of signal transducing histidine kinase"/>
    <property type="match status" value="1"/>
</dbReference>
<evidence type="ECO:0000259" key="16">
    <source>
        <dbReference type="PROSITE" id="PS50885"/>
    </source>
</evidence>
<evidence type="ECO:0000256" key="12">
    <source>
        <dbReference type="ARBA" id="ARBA00023012"/>
    </source>
</evidence>
<dbReference type="SUPFAM" id="SSF55874">
    <property type="entry name" value="ATPase domain of HSP90 chaperone/DNA topoisomerase II/histidine kinase"/>
    <property type="match status" value="1"/>
</dbReference>
<evidence type="ECO:0000256" key="9">
    <source>
        <dbReference type="ARBA" id="ARBA00022777"/>
    </source>
</evidence>
<feature type="transmembrane region" description="Helical" evidence="14">
    <location>
        <begin position="6"/>
        <end position="30"/>
    </location>
</feature>
<dbReference type="GO" id="GO:0000155">
    <property type="term" value="F:phosphorelay sensor kinase activity"/>
    <property type="evidence" value="ECO:0007669"/>
    <property type="project" value="InterPro"/>
</dbReference>
<accession>A0A1M5S8W8</accession>
<keyword evidence="12" id="KW-0902">Two-component regulatory system</keyword>
<dbReference type="AlphaFoldDB" id="A0A1M5S8W8"/>
<dbReference type="Proteomes" id="UP000184109">
    <property type="component" value="Unassembled WGS sequence"/>
</dbReference>
<dbReference type="Pfam" id="PF02518">
    <property type="entry name" value="HATPase_c"/>
    <property type="match status" value="1"/>
</dbReference>
<evidence type="ECO:0000256" key="3">
    <source>
        <dbReference type="ARBA" id="ARBA00012438"/>
    </source>
</evidence>
<comment type="catalytic activity">
    <reaction evidence="1">
        <text>ATP + protein L-histidine = ADP + protein N-phospho-L-histidine.</text>
        <dbReference type="EC" id="2.7.13.3"/>
    </reaction>
</comment>
<dbReference type="SMART" id="SM00388">
    <property type="entry name" value="HisKA"/>
    <property type="match status" value="1"/>
</dbReference>
<dbReference type="PANTHER" id="PTHR45528">
    <property type="entry name" value="SENSOR HISTIDINE KINASE CPXA"/>
    <property type="match status" value="1"/>
</dbReference>
<evidence type="ECO:0000256" key="6">
    <source>
        <dbReference type="ARBA" id="ARBA00022679"/>
    </source>
</evidence>
<dbReference type="SMART" id="SM00387">
    <property type="entry name" value="HATPase_c"/>
    <property type="match status" value="1"/>
</dbReference>
<dbReference type="EC" id="2.7.13.3" evidence="3"/>
<evidence type="ECO:0000256" key="13">
    <source>
        <dbReference type="ARBA" id="ARBA00023136"/>
    </source>
</evidence>
<dbReference type="CDD" id="cd00075">
    <property type="entry name" value="HATPase"/>
    <property type="match status" value="1"/>
</dbReference>
<evidence type="ECO:0000256" key="2">
    <source>
        <dbReference type="ARBA" id="ARBA00004651"/>
    </source>
</evidence>
<dbReference type="RefSeq" id="WP_229742945.1">
    <property type="nucleotide sequence ID" value="NZ_BMEN01000001.1"/>
</dbReference>
<name>A0A1M5S8W8_9FLAO</name>
<dbReference type="PROSITE" id="PS50109">
    <property type="entry name" value="HIS_KIN"/>
    <property type="match status" value="1"/>
</dbReference>
<dbReference type="PANTHER" id="PTHR45528:SF1">
    <property type="entry name" value="SENSOR HISTIDINE KINASE CPXA"/>
    <property type="match status" value="1"/>
</dbReference>
<dbReference type="InterPro" id="IPR036097">
    <property type="entry name" value="HisK_dim/P_sf"/>
</dbReference>
<comment type="subcellular location">
    <subcellularLocation>
        <location evidence="2">Cell membrane</location>
        <topology evidence="2">Multi-pass membrane protein</topology>
    </subcellularLocation>
</comment>
<organism evidence="17 18">
    <name type="scientific">Wenyingzhuangia marina</name>
    <dbReference type="NCBI Taxonomy" id="1195760"/>
    <lineage>
        <taxon>Bacteria</taxon>
        <taxon>Pseudomonadati</taxon>
        <taxon>Bacteroidota</taxon>
        <taxon>Flavobacteriia</taxon>
        <taxon>Flavobacteriales</taxon>
        <taxon>Flavobacteriaceae</taxon>
        <taxon>Wenyingzhuangia</taxon>
    </lineage>
</organism>
<reference evidence="18" key="1">
    <citation type="submission" date="2016-11" db="EMBL/GenBank/DDBJ databases">
        <authorList>
            <person name="Varghese N."/>
            <person name="Submissions S."/>
        </authorList>
    </citation>
    <scope>NUCLEOTIDE SEQUENCE [LARGE SCALE GENOMIC DNA]</scope>
    <source>
        <strain evidence="18">DSM 100572</strain>
    </source>
</reference>
<protein>
    <recommendedName>
        <fullName evidence="3">histidine kinase</fullName>
        <ecNumber evidence="3">2.7.13.3</ecNumber>
    </recommendedName>
</protein>
<dbReference type="STRING" id="1195760.SAMN05444281_0186"/>
<feature type="domain" description="HAMP" evidence="16">
    <location>
        <begin position="202"/>
        <end position="255"/>
    </location>
</feature>
<dbReference type="InterPro" id="IPR003661">
    <property type="entry name" value="HisK_dim/P_dom"/>
</dbReference>
<dbReference type="PRINTS" id="PR00344">
    <property type="entry name" value="BCTRLSENSOR"/>
</dbReference>
<dbReference type="EMBL" id="FQXQ01000001">
    <property type="protein sequence ID" value="SHH34890.1"/>
    <property type="molecule type" value="Genomic_DNA"/>
</dbReference>
<dbReference type="InterPro" id="IPR003660">
    <property type="entry name" value="HAMP_dom"/>
</dbReference>
<keyword evidence="6" id="KW-0808">Transferase</keyword>
<sequence length="479" mass="55465">MNRVSLRIRIFLAMLLLVGLASIFIALVTVKQYKRQNKEYLDTRYERKELAAQKNVNYQLENTYFPAFQFNLGNIFRERIHEIAMVHDMKMSVYNLNGNLQVNSFDPWFRVFKDRMPIQILEYLKKRDSYRESITLDTGKISQVSYSYIHDRNMNKVGILKMEYIQDNSQEEEELTSFLNRLFVVYGVMLLLAVAFAYFLSSYITRSLKSISDKIQETKLLQKNQKIDVKDSASEIASIVDAYNQMIDELEESAEKLAKSEREQAWREMAKQVAHEIKNPLTPMKLTVQSFERNFDPNAEGIRERVKDYSLMLTQQIDVMSSIATSFSDFARMPQKNIERVDMVKTIKSAIDIFYEADIDFLSEQEEIFLNVDKNQITRVINNLVKNATQAIEGVDDPKIEVKITENSKEVVLTVKDNGRGIADTDKEHIFEPKFTTKTSGMGLGLPMVKNIVETYNGEVEFNSVVGLGTEFKITFPKN</sequence>
<evidence type="ECO:0000259" key="15">
    <source>
        <dbReference type="PROSITE" id="PS50109"/>
    </source>
</evidence>
<keyword evidence="13 14" id="KW-0472">Membrane</keyword>
<evidence type="ECO:0000256" key="8">
    <source>
        <dbReference type="ARBA" id="ARBA00022741"/>
    </source>
</evidence>
<keyword evidence="7 14" id="KW-0812">Transmembrane</keyword>
<keyword evidence="10" id="KW-0067">ATP-binding</keyword>
<dbReference type="GO" id="GO:0005524">
    <property type="term" value="F:ATP binding"/>
    <property type="evidence" value="ECO:0007669"/>
    <property type="project" value="UniProtKB-KW"/>
</dbReference>
<evidence type="ECO:0000256" key="4">
    <source>
        <dbReference type="ARBA" id="ARBA00022475"/>
    </source>
</evidence>
<evidence type="ECO:0000313" key="18">
    <source>
        <dbReference type="Proteomes" id="UP000184109"/>
    </source>
</evidence>
<dbReference type="SMART" id="SM00304">
    <property type="entry name" value="HAMP"/>
    <property type="match status" value="1"/>
</dbReference>
<evidence type="ECO:0000256" key="11">
    <source>
        <dbReference type="ARBA" id="ARBA00022989"/>
    </source>
</evidence>
<evidence type="ECO:0000256" key="14">
    <source>
        <dbReference type="SAM" id="Phobius"/>
    </source>
</evidence>